<sequence>MKILYLITKSEIGGAQTHVADLCRYFKEKDFEIVVMSRGGGWLEEECKRIGVGFAINKYFSNSANPFLICKAIKEIKKYTVEFKPDIVHCHSSAAAFLGRLAIRGKIKTVYTAHGWGFNLGMNPLVRLSVLLAEKITARYTDVYICVSKFVKNLGLKYHLAPENKFKLIYNGVDTEVNEPVDRNNNLINLIFVGRLAEPKRPELTIEAISLLPQTIKDNIKFTIVSGGLKEGFLKKLAEEKKVNVEFKGDLSKEQVIKELKQADIFVFISAWEGFPYTILEAMSCGLPVIASNVGGISEVVNETNGVLVKNEIGQIQAAILKLVNDSGLRLQLGTKGKELVKQNFSLEKMYQAVEEVYKSIIK</sequence>
<organism evidence="3 4">
    <name type="scientific">Candidatus Magasanikbacteria bacterium GW2011_GWA2_37_8</name>
    <dbReference type="NCBI Taxonomy" id="1619036"/>
    <lineage>
        <taxon>Bacteria</taxon>
        <taxon>Candidatus Magasanikiibacteriota</taxon>
    </lineage>
</organism>
<dbReference type="SUPFAM" id="SSF53756">
    <property type="entry name" value="UDP-Glycosyltransferase/glycogen phosphorylase"/>
    <property type="match status" value="1"/>
</dbReference>
<reference evidence="3 4" key="1">
    <citation type="journal article" date="2015" name="Nature">
        <title>rRNA introns, odd ribosomes, and small enigmatic genomes across a large radiation of phyla.</title>
        <authorList>
            <person name="Brown C.T."/>
            <person name="Hug L.A."/>
            <person name="Thomas B.C."/>
            <person name="Sharon I."/>
            <person name="Castelle C.J."/>
            <person name="Singh A."/>
            <person name="Wilkins M.J."/>
            <person name="Williams K.H."/>
            <person name="Banfield J.F."/>
        </authorList>
    </citation>
    <scope>NUCLEOTIDE SEQUENCE [LARGE SCALE GENOMIC DNA]</scope>
</reference>
<dbReference type="InterPro" id="IPR001296">
    <property type="entry name" value="Glyco_trans_1"/>
</dbReference>
<protein>
    <recommendedName>
        <fullName evidence="5">Glycosyl transferase group 1</fullName>
    </recommendedName>
</protein>
<dbReference type="InterPro" id="IPR028098">
    <property type="entry name" value="Glyco_trans_4-like_N"/>
</dbReference>
<comment type="caution">
    <text evidence="3">The sequence shown here is derived from an EMBL/GenBank/DDBJ whole genome shotgun (WGS) entry which is preliminary data.</text>
</comment>
<dbReference type="AlphaFoldDB" id="A0A0G0HEP0"/>
<evidence type="ECO:0000259" key="2">
    <source>
        <dbReference type="Pfam" id="PF13439"/>
    </source>
</evidence>
<dbReference type="InterPro" id="IPR050194">
    <property type="entry name" value="Glycosyltransferase_grp1"/>
</dbReference>
<feature type="domain" description="Glycosyl transferase family 1" evidence="1">
    <location>
        <begin position="183"/>
        <end position="339"/>
    </location>
</feature>
<accession>A0A0G0HEP0</accession>
<dbReference type="Pfam" id="PF00534">
    <property type="entry name" value="Glycos_transf_1"/>
    <property type="match status" value="1"/>
</dbReference>
<dbReference type="Pfam" id="PF13439">
    <property type="entry name" value="Glyco_transf_4"/>
    <property type="match status" value="1"/>
</dbReference>
<name>A0A0G0HEP0_9BACT</name>
<feature type="domain" description="Glycosyltransferase subfamily 4-like N-terminal" evidence="2">
    <location>
        <begin position="12"/>
        <end position="176"/>
    </location>
</feature>
<evidence type="ECO:0000313" key="3">
    <source>
        <dbReference type="EMBL" id="KKQ40652.1"/>
    </source>
</evidence>
<evidence type="ECO:0000313" key="4">
    <source>
        <dbReference type="Proteomes" id="UP000034333"/>
    </source>
</evidence>
<dbReference type="PANTHER" id="PTHR45947:SF3">
    <property type="entry name" value="SULFOQUINOVOSYL TRANSFERASE SQD2"/>
    <property type="match status" value="1"/>
</dbReference>
<dbReference type="Proteomes" id="UP000034333">
    <property type="component" value="Unassembled WGS sequence"/>
</dbReference>
<dbReference type="PANTHER" id="PTHR45947">
    <property type="entry name" value="SULFOQUINOVOSYL TRANSFERASE SQD2"/>
    <property type="match status" value="1"/>
</dbReference>
<dbReference type="Gene3D" id="3.40.50.2000">
    <property type="entry name" value="Glycogen Phosphorylase B"/>
    <property type="match status" value="2"/>
</dbReference>
<gene>
    <name evidence="3" type="ORF">US58_C0014G0014</name>
</gene>
<dbReference type="CDD" id="cd03808">
    <property type="entry name" value="GT4_CapM-like"/>
    <property type="match status" value="1"/>
</dbReference>
<dbReference type="GO" id="GO:0016757">
    <property type="term" value="F:glycosyltransferase activity"/>
    <property type="evidence" value="ECO:0007669"/>
    <property type="project" value="InterPro"/>
</dbReference>
<dbReference type="PATRIC" id="fig|1619036.3.peg.447"/>
<proteinExistence type="predicted"/>
<dbReference type="STRING" id="1619036.US58_C0014G0014"/>
<evidence type="ECO:0000259" key="1">
    <source>
        <dbReference type="Pfam" id="PF00534"/>
    </source>
</evidence>
<dbReference type="EMBL" id="LBTN01000014">
    <property type="protein sequence ID" value="KKQ40652.1"/>
    <property type="molecule type" value="Genomic_DNA"/>
</dbReference>
<evidence type="ECO:0008006" key="5">
    <source>
        <dbReference type="Google" id="ProtNLM"/>
    </source>
</evidence>